<keyword evidence="2" id="KW-1185">Reference proteome</keyword>
<name>A0A8S1SUC5_PAROT</name>
<dbReference type="OrthoDB" id="300802at2759"/>
<evidence type="ECO:0000313" key="2">
    <source>
        <dbReference type="Proteomes" id="UP000683925"/>
    </source>
</evidence>
<accession>A0A8S1SUC5</accession>
<dbReference type="EMBL" id="CAJJDP010000012">
    <property type="protein sequence ID" value="CAD8142164.1"/>
    <property type="molecule type" value="Genomic_DNA"/>
</dbReference>
<proteinExistence type="predicted"/>
<protein>
    <submittedName>
        <fullName evidence="1">Uncharacterized protein</fullName>
    </submittedName>
</protein>
<evidence type="ECO:0000313" key="1">
    <source>
        <dbReference type="EMBL" id="CAD8142164.1"/>
    </source>
</evidence>
<reference evidence="1" key="1">
    <citation type="submission" date="2021-01" db="EMBL/GenBank/DDBJ databases">
        <authorList>
            <consortium name="Genoscope - CEA"/>
            <person name="William W."/>
        </authorList>
    </citation>
    <scope>NUCLEOTIDE SEQUENCE</scope>
</reference>
<dbReference type="Proteomes" id="UP000683925">
    <property type="component" value="Unassembled WGS sequence"/>
</dbReference>
<organism evidence="1 2">
    <name type="scientific">Paramecium octaurelia</name>
    <dbReference type="NCBI Taxonomy" id="43137"/>
    <lineage>
        <taxon>Eukaryota</taxon>
        <taxon>Sar</taxon>
        <taxon>Alveolata</taxon>
        <taxon>Ciliophora</taxon>
        <taxon>Intramacronucleata</taxon>
        <taxon>Oligohymenophorea</taxon>
        <taxon>Peniculida</taxon>
        <taxon>Parameciidae</taxon>
        <taxon>Paramecium</taxon>
    </lineage>
</organism>
<comment type="caution">
    <text evidence="1">The sequence shown here is derived from an EMBL/GenBank/DDBJ whole genome shotgun (WGS) entry which is preliminary data.</text>
</comment>
<dbReference type="OMA" id="NRQCLAK"/>
<gene>
    <name evidence="1" type="ORF">POCTA_138.1.T0130330</name>
</gene>
<sequence length="163" mass="19466">MSLYYQLKKNIIEPKREIEFKNFKIRNRYLVVKQLKSRNIFQFQNMSSFSPNRVKQLPKLRLPSFPNSDSNRQCLAKSPQNILKQAILQQPYLQLLSQQSQDLNKSITQQRQIDKSIKKNKGNPIYQVDDLSFEYRIPKSLMKYSFQFSNNRQFNLSPTNKQI</sequence>
<dbReference type="AlphaFoldDB" id="A0A8S1SUC5"/>